<dbReference type="Gene3D" id="3.40.640.10">
    <property type="entry name" value="Type I PLP-dependent aspartate aminotransferase-like (Major domain)"/>
    <property type="match status" value="1"/>
</dbReference>
<dbReference type="OrthoDB" id="199743at2"/>
<organism evidence="7 8">
    <name type="scientific">Microlunatus elymi</name>
    <dbReference type="NCBI Taxonomy" id="2596828"/>
    <lineage>
        <taxon>Bacteria</taxon>
        <taxon>Bacillati</taxon>
        <taxon>Actinomycetota</taxon>
        <taxon>Actinomycetes</taxon>
        <taxon>Propionibacteriales</taxon>
        <taxon>Propionibacteriaceae</taxon>
        <taxon>Microlunatus</taxon>
    </lineage>
</organism>
<keyword evidence="4" id="KW-0238">DNA-binding</keyword>
<dbReference type="SUPFAM" id="SSF53383">
    <property type="entry name" value="PLP-dependent transferases"/>
    <property type="match status" value="1"/>
</dbReference>
<keyword evidence="7" id="KW-0032">Aminotransferase</keyword>
<dbReference type="RefSeq" id="WP_143986806.1">
    <property type="nucleotide sequence ID" value="NZ_CP041692.1"/>
</dbReference>
<dbReference type="CDD" id="cd00609">
    <property type="entry name" value="AAT_like"/>
    <property type="match status" value="1"/>
</dbReference>
<gene>
    <name evidence="7" type="ORF">FOE78_13820</name>
</gene>
<keyword evidence="7" id="KW-0808">Transferase</keyword>
<keyword evidence="8" id="KW-1185">Reference proteome</keyword>
<dbReference type="AlphaFoldDB" id="A0A516Q091"/>
<keyword evidence="5" id="KW-0804">Transcription</keyword>
<dbReference type="GO" id="GO:0008483">
    <property type="term" value="F:transaminase activity"/>
    <property type="evidence" value="ECO:0007669"/>
    <property type="project" value="UniProtKB-KW"/>
</dbReference>
<dbReference type="PANTHER" id="PTHR46577:SF1">
    <property type="entry name" value="HTH-TYPE TRANSCRIPTIONAL REGULATORY PROTEIN GABR"/>
    <property type="match status" value="1"/>
</dbReference>
<dbReference type="InterPro" id="IPR036388">
    <property type="entry name" value="WH-like_DNA-bd_sf"/>
</dbReference>
<dbReference type="GO" id="GO:0030170">
    <property type="term" value="F:pyridoxal phosphate binding"/>
    <property type="evidence" value="ECO:0007669"/>
    <property type="project" value="InterPro"/>
</dbReference>
<comment type="similarity">
    <text evidence="1">In the C-terminal section; belongs to the class-I pyridoxal-phosphate-dependent aminotransferase family.</text>
</comment>
<evidence type="ECO:0000313" key="7">
    <source>
        <dbReference type="EMBL" id="QDP96844.1"/>
    </source>
</evidence>
<dbReference type="GO" id="GO:0003700">
    <property type="term" value="F:DNA-binding transcription factor activity"/>
    <property type="evidence" value="ECO:0007669"/>
    <property type="project" value="InterPro"/>
</dbReference>
<dbReference type="InterPro" id="IPR036390">
    <property type="entry name" value="WH_DNA-bd_sf"/>
</dbReference>
<reference evidence="7 8" key="1">
    <citation type="submission" date="2019-07" db="EMBL/GenBank/DDBJ databases">
        <title>Microlunatus dokdonensis sp. nov. isolated from the rhizospheric soil of the wild plant Elymus tsukushiensis.</title>
        <authorList>
            <person name="Ghim S.-Y."/>
            <person name="Hwang Y.-J."/>
            <person name="Son J.-S."/>
            <person name="Shin J.-H."/>
        </authorList>
    </citation>
    <scope>NUCLEOTIDE SEQUENCE [LARGE SCALE GENOMIC DNA]</scope>
    <source>
        <strain evidence="7 8">KUDC0627</strain>
    </source>
</reference>
<dbReference type="Gene3D" id="1.10.10.10">
    <property type="entry name" value="Winged helix-like DNA-binding domain superfamily/Winged helix DNA-binding domain"/>
    <property type="match status" value="1"/>
</dbReference>
<evidence type="ECO:0000259" key="6">
    <source>
        <dbReference type="PROSITE" id="PS50949"/>
    </source>
</evidence>
<dbReference type="InterPro" id="IPR015424">
    <property type="entry name" value="PyrdxlP-dep_Trfase"/>
</dbReference>
<dbReference type="SUPFAM" id="SSF46785">
    <property type="entry name" value="Winged helix' DNA-binding domain"/>
    <property type="match status" value="1"/>
</dbReference>
<evidence type="ECO:0000313" key="8">
    <source>
        <dbReference type="Proteomes" id="UP000319263"/>
    </source>
</evidence>
<dbReference type="InterPro" id="IPR015422">
    <property type="entry name" value="PyrdxlP-dep_Trfase_small"/>
</dbReference>
<feature type="domain" description="HTH gntR-type" evidence="6">
    <location>
        <begin position="22"/>
        <end position="90"/>
    </location>
</feature>
<name>A0A516Q091_9ACTN</name>
<dbReference type="InterPro" id="IPR000524">
    <property type="entry name" value="Tscrpt_reg_HTH_GntR"/>
</dbReference>
<dbReference type="InterPro" id="IPR051446">
    <property type="entry name" value="HTH_trans_reg/aminotransferase"/>
</dbReference>
<dbReference type="CDD" id="cd07377">
    <property type="entry name" value="WHTH_GntR"/>
    <property type="match status" value="1"/>
</dbReference>
<evidence type="ECO:0000256" key="3">
    <source>
        <dbReference type="ARBA" id="ARBA00023015"/>
    </source>
</evidence>
<dbReference type="Pfam" id="PF00155">
    <property type="entry name" value="Aminotran_1_2"/>
    <property type="match status" value="1"/>
</dbReference>
<dbReference type="EMBL" id="CP041692">
    <property type="protein sequence ID" value="QDP96844.1"/>
    <property type="molecule type" value="Genomic_DNA"/>
</dbReference>
<keyword evidence="2" id="KW-0663">Pyridoxal phosphate</keyword>
<evidence type="ECO:0000256" key="4">
    <source>
        <dbReference type="ARBA" id="ARBA00023125"/>
    </source>
</evidence>
<keyword evidence="3" id="KW-0805">Transcription regulation</keyword>
<evidence type="ECO:0000256" key="2">
    <source>
        <dbReference type="ARBA" id="ARBA00022898"/>
    </source>
</evidence>
<dbReference type="InterPro" id="IPR015421">
    <property type="entry name" value="PyrdxlP-dep_Trfase_major"/>
</dbReference>
<dbReference type="Proteomes" id="UP000319263">
    <property type="component" value="Chromosome"/>
</dbReference>
<dbReference type="InterPro" id="IPR004839">
    <property type="entry name" value="Aminotransferase_I/II_large"/>
</dbReference>
<dbReference type="PROSITE" id="PS50949">
    <property type="entry name" value="HTH_GNTR"/>
    <property type="match status" value="1"/>
</dbReference>
<proteinExistence type="inferred from homology"/>
<evidence type="ECO:0000256" key="5">
    <source>
        <dbReference type="ARBA" id="ARBA00023163"/>
    </source>
</evidence>
<accession>A0A516Q091</accession>
<sequence>MSQPWLTAGQLTALLGGRAFQPPVYRDLAERIRLLVIDGQLPDGFRMPSERELSVALGLSRTTITNSYTLLRDLGVLSARRGAGNFVHQPETGLASSLLPIPYSGADDNALVALNTASSTAPPGLGRAYQAAAERLPALLGGTGYFPDGVEILRRSLAETFTARGLPTRADQLIITVGSLSGWNVILQALASPGDPVLLESPTYYNAIEACRRMGARLVPFPIGPGDWDADRLETILNRSQARIAFLIPEFQNPTGVWLDEEQRRAAARALNRHQVITVVDETLVDLRLDGDDPRTPLGSLLDNAITIGSASKSFWGGLRIGWIRSPKQYVRRLIETQSTMDNGAAPYEQLVVAELMRDAETVLDHQRSRTRRQRDHLAAEMRETLPDWDFSLPAGGLSLWFRLPTESSNLISALARQRDLVLTPGPRFYPRGGGRRQLRIPYVAELPVLSEAVRRLELAWQESRSGVRLPARTAGTELII</sequence>
<dbReference type="KEGG" id="mik:FOE78_13820"/>
<evidence type="ECO:0000256" key="1">
    <source>
        <dbReference type="ARBA" id="ARBA00005384"/>
    </source>
</evidence>
<dbReference type="GO" id="GO:0003677">
    <property type="term" value="F:DNA binding"/>
    <property type="evidence" value="ECO:0007669"/>
    <property type="project" value="UniProtKB-KW"/>
</dbReference>
<dbReference type="Pfam" id="PF00392">
    <property type="entry name" value="GntR"/>
    <property type="match status" value="1"/>
</dbReference>
<dbReference type="Gene3D" id="3.90.1150.10">
    <property type="entry name" value="Aspartate Aminotransferase, domain 1"/>
    <property type="match status" value="1"/>
</dbReference>
<dbReference type="SMART" id="SM00345">
    <property type="entry name" value="HTH_GNTR"/>
    <property type="match status" value="1"/>
</dbReference>
<protein>
    <submittedName>
        <fullName evidence="7">PLP-dependent aminotransferase family protein</fullName>
    </submittedName>
</protein>
<dbReference type="PANTHER" id="PTHR46577">
    <property type="entry name" value="HTH-TYPE TRANSCRIPTIONAL REGULATORY PROTEIN GABR"/>
    <property type="match status" value="1"/>
</dbReference>